<evidence type="ECO:0000256" key="3">
    <source>
        <dbReference type="ARBA" id="ARBA00012438"/>
    </source>
</evidence>
<evidence type="ECO:0000256" key="7">
    <source>
        <dbReference type="ARBA" id="ARBA00022692"/>
    </source>
</evidence>
<organism evidence="18 19">
    <name type="scientific">Clostridium uliginosum</name>
    <dbReference type="NCBI Taxonomy" id="119641"/>
    <lineage>
        <taxon>Bacteria</taxon>
        <taxon>Bacillati</taxon>
        <taxon>Bacillota</taxon>
        <taxon>Clostridia</taxon>
        <taxon>Eubacteriales</taxon>
        <taxon>Clostridiaceae</taxon>
        <taxon>Clostridium</taxon>
    </lineage>
</organism>
<evidence type="ECO:0000256" key="14">
    <source>
        <dbReference type="SAM" id="MobiDB-lite"/>
    </source>
</evidence>
<dbReference type="GO" id="GO:0000155">
    <property type="term" value="F:phosphorelay sensor kinase activity"/>
    <property type="evidence" value="ECO:0007669"/>
    <property type="project" value="InterPro"/>
</dbReference>
<evidence type="ECO:0000256" key="9">
    <source>
        <dbReference type="ARBA" id="ARBA00022777"/>
    </source>
</evidence>
<protein>
    <recommendedName>
        <fullName evidence="3">histidine kinase</fullName>
        <ecNumber evidence="3">2.7.13.3</ecNumber>
    </recommendedName>
</protein>
<dbReference type="FunFam" id="1.10.287.130:FF:000001">
    <property type="entry name" value="Two-component sensor histidine kinase"/>
    <property type="match status" value="1"/>
</dbReference>
<feature type="region of interest" description="Disordered" evidence="14">
    <location>
        <begin position="59"/>
        <end position="85"/>
    </location>
</feature>
<comment type="catalytic activity">
    <reaction evidence="1">
        <text>ATP + protein L-histidine = ADP + protein N-phospho-L-histidine.</text>
        <dbReference type="EC" id="2.7.13.3"/>
    </reaction>
</comment>
<dbReference type="AlphaFoldDB" id="A0A1I1QE51"/>
<dbReference type="EMBL" id="FOMG01000024">
    <property type="protein sequence ID" value="SFD20369.1"/>
    <property type="molecule type" value="Genomic_DNA"/>
</dbReference>
<dbReference type="Gene3D" id="1.10.287.130">
    <property type="match status" value="1"/>
</dbReference>
<accession>A0A1I1QE51</accession>
<keyword evidence="6" id="KW-0808">Transferase</keyword>
<dbReference type="Pfam" id="PF02518">
    <property type="entry name" value="HATPase_c"/>
    <property type="match status" value="1"/>
</dbReference>
<dbReference type="Pfam" id="PF00512">
    <property type="entry name" value="HisKA"/>
    <property type="match status" value="1"/>
</dbReference>
<evidence type="ECO:0000256" key="15">
    <source>
        <dbReference type="SAM" id="Phobius"/>
    </source>
</evidence>
<feature type="transmembrane region" description="Helical" evidence="15">
    <location>
        <begin position="12"/>
        <end position="37"/>
    </location>
</feature>
<evidence type="ECO:0000256" key="1">
    <source>
        <dbReference type="ARBA" id="ARBA00000085"/>
    </source>
</evidence>
<dbReference type="SMART" id="SM00388">
    <property type="entry name" value="HisKA"/>
    <property type="match status" value="1"/>
</dbReference>
<dbReference type="OrthoDB" id="9780718at2"/>
<sequence length="493" mass="56547">MKRNTIKWRFFKYNIIVIIMLITFTTIIFNVAVRMYIEKNIVEQLNKIASSAEDTALQHGPDFFPETPRMPSPNVQDNELPPTDSQENNDLFRYYFMLDRSLKEPLTLLNADFILLDQNKNRITPFPENSASVPADLMKQLTNEINKSKKVDQEKYLNFNLSDTKYTAIIKPVSDKNSFGLGWVIIYSNIQQINQLQLGINIILFFILIFSALITIVFSSRVSKKISEPFYHLNQYINAISERNFGTKIEMPVYDELQEFVNNINIMSEKLETYDKAQKTFLENVSHEFRTPLMSIQSYAEGIKYEVIDSNSAVPVILAEIKRMTHLVENLLYLSRLDAIEENYNCHNLDFSELIKRCVHRMIGIAEKNNITITTSFLKEIIQIHGDEEKLSRAITNIISNCIRYADSVVIVALNVIDNNKVQLIISDDGPGFESNELPNIFERFYKGTNGNCGLGLSISKNVVEKLNGKISARNSKSGALFIIELPISHNHN</sequence>
<keyword evidence="9 18" id="KW-0418">Kinase</keyword>
<dbReference type="InterPro" id="IPR003661">
    <property type="entry name" value="HisK_dim/P_dom"/>
</dbReference>
<dbReference type="EC" id="2.7.13.3" evidence="3"/>
<keyword evidence="7 15" id="KW-0812">Transmembrane</keyword>
<keyword evidence="13 15" id="KW-0472">Membrane</keyword>
<dbReference type="CDD" id="cd00075">
    <property type="entry name" value="HATPase"/>
    <property type="match status" value="1"/>
</dbReference>
<keyword evidence="12" id="KW-0902">Two-component regulatory system</keyword>
<keyword evidence="5" id="KW-0597">Phosphoprotein</keyword>
<evidence type="ECO:0000256" key="12">
    <source>
        <dbReference type="ARBA" id="ARBA00023012"/>
    </source>
</evidence>
<dbReference type="PROSITE" id="PS50885">
    <property type="entry name" value="HAMP"/>
    <property type="match status" value="1"/>
</dbReference>
<dbReference type="Gene3D" id="6.10.340.10">
    <property type="match status" value="1"/>
</dbReference>
<comment type="subcellular location">
    <subcellularLocation>
        <location evidence="2">Cell membrane</location>
        <topology evidence="2">Multi-pass membrane protein</topology>
    </subcellularLocation>
</comment>
<dbReference type="Proteomes" id="UP000199263">
    <property type="component" value="Unassembled WGS sequence"/>
</dbReference>
<dbReference type="PANTHER" id="PTHR45528:SF1">
    <property type="entry name" value="SENSOR HISTIDINE KINASE CPXA"/>
    <property type="match status" value="1"/>
</dbReference>
<dbReference type="RefSeq" id="WP_090093079.1">
    <property type="nucleotide sequence ID" value="NZ_FOMG01000024.1"/>
</dbReference>
<dbReference type="InterPro" id="IPR005467">
    <property type="entry name" value="His_kinase_dom"/>
</dbReference>
<feature type="domain" description="HAMP" evidence="17">
    <location>
        <begin position="224"/>
        <end position="276"/>
    </location>
</feature>
<evidence type="ECO:0000256" key="4">
    <source>
        <dbReference type="ARBA" id="ARBA00022475"/>
    </source>
</evidence>
<keyword evidence="10" id="KW-0067">ATP-binding</keyword>
<dbReference type="CDD" id="cd00082">
    <property type="entry name" value="HisKA"/>
    <property type="match status" value="1"/>
</dbReference>
<evidence type="ECO:0000259" key="17">
    <source>
        <dbReference type="PROSITE" id="PS50885"/>
    </source>
</evidence>
<reference evidence="18 19" key="1">
    <citation type="submission" date="2016-10" db="EMBL/GenBank/DDBJ databases">
        <authorList>
            <person name="de Groot N.N."/>
        </authorList>
    </citation>
    <scope>NUCLEOTIDE SEQUENCE [LARGE SCALE GENOMIC DNA]</scope>
    <source>
        <strain evidence="18 19">DSM 12992</strain>
    </source>
</reference>
<evidence type="ECO:0000313" key="18">
    <source>
        <dbReference type="EMBL" id="SFD20369.1"/>
    </source>
</evidence>
<dbReference type="InterPro" id="IPR036890">
    <property type="entry name" value="HATPase_C_sf"/>
</dbReference>
<evidence type="ECO:0000256" key="10">
    <source>
        <dbReference type="ARBA" id="ARBA00022840"/>
    </source>
</evidence>
<dbReference type="SMART" id="SM00387">
    <property type="entry name" value="HATPase_c"/>
    <property type="match status" value="1"/>
</dbReference>
<evidence type="ECO:0000256" key="2">
    <source>
        <dbReference type="ARBA" id="ARBA00004651"/>
    </source>
</evidence>
<dbReference type="PANTHER" id="PTHR45528">
    <property type="entry name" value="SENSOR HISTIDINE KINASE CPXA"/>
    <property type="match status" value="1"/>
</dbReference>
<dbReference type="GO" id="GO:0005886">
    <property type="term" value="C:plasma membrane"/>
    <property type="evidence" value="ECO:0007669"/>
    <property type="project" value="UniProtKB-SubCell"/>
</dbReference>
<dbReference type="Gene3D" id="3.30.565.10">
    <property type="entry name" value="Histidine kinase-like ATPase, C-terminal domain"/>
    <property type="match status" value="1"/>
</dbReference>
<evidence type="ECO:0000256" key="5">
    <source>
        <dbReference type="ARBA" id="ARBA00022553"/>
    </source>
</evidence>
<dbReference type="InterPro" id="IPR004358">
    <property type="entry name" value="Sig_transdc_His_kin-like_C"/>
</dbReference>
<dbReference type="InterPro" id="IPR050398">
    <property type="entry name" value="HssS/ArlS-like"/>
</dbReference>
<evidence type="ECO:0000256" key="6">
    <source>
        <dbReference type="ARBA" id="ARBA00022679"/>
    </source>
</evidence>
<evidence type="ECO:0000256" key="13">
    <source>
        <dbReference type="ARBA" id="ARBA00023136"/>
    </source>
</evidence>
<feature type="domain" description="Histidine kinase" evidence="16">
    <location>
        <begin position="284"/>
        <end position="490"/>
    </location>
</feature>
<evidence type="ECO:0000313" key="19">
    <source>
        <dbReference type="Proteomes" id="UP000199263"/>
    </source>
</evidence>
<dbReference type="STRING" id="119641.SAMN05421842_12467"/>
<evidence type="ECO:0000256" key="11">
    <source>
        <dbReference type="ARBA" id="ARBA00022989"/>
    </source>
</evidence>
<keyword evidence="4" id="KW-1003">Cell membrane</keyword>
<keyword evidence="11 15" id="KW-1133">Transmembrane helix</keyword>
<keyword evidence="19" id="KW-1185">Reference proteome</keyword>
<evidence type="ECO:0000259" key="16">
    <source>
        <dbReference type="PROSITE" id="PS50109"/>
    </source>
</evidence>
<gene>
    <name evidence="18" type="ORF">SAMN05421842_12467</name>
</gene>
<keyword evidence="8" id="KW-0547">Nucleotide-binding</keyword>
<feature type="transmembrane region" description="Helical" evidence="15">
    <location>
        <begin position="198"/>
        <end position="218"/>
    </location>
</feature>
<dbReference type="PRINTS" id="PR00344">
    <property type="entry name" value="BCTRLSENSOR"/>
</dbReference>
<dbReference type="InterPro" id="IPR003660">
    <property type="entry name" value="HAMP_dom"/>
</dbReference>
<dbReference type="SUPFAM" id="SSF55874">
    <property type="entry name" value="ATPase domain of HSP90 chaperone/DNA topoisomerase II/histidine kinase"/>
    <property type="match status" value="1"/>
</dbReference>
<dbReference type="InterPro" id="IPR003594">
    <property type="entry name" value="HATPase_dom"/>
</dbReference>
<feature type="compositionally biased region" description="Polar residues" evidence="14">
    <location>
        <begin position="73"/>
        <end position="85"/>
    </location>
</feature>
<dbReference type="PROSITE" id="PS50109">
    <property type="entry name" value="HIS_KIN"/>
    <property type="match status" value="1"/>
</dbReference>
<dbReference type="SUPFAM" id="SSF47384">
    <property type="entry name" value="Homodimeric domain of signal transducing histidine kinase"/>
    <property type="match status" value="1"/>
</dbReference>
<evidence type="ECO:0000256" key="8">
    <source>
        <dbReference type="ARBA" id="ARBA00022741"/>
    </source>
</evidence>
<dbReference type="InterPro" id="IPR036097">
    <property type="entry name" value="HisK_dim/P_sf"/>
</dbReference>
<name>A0A1I1QE51_9CLOT</name>
<dbReference type="GO" id="GO:0005524">
    <property type="term" value="F:ATP binding"/>
    <property type="evidence" value="ECO:0007669"/>
    <property type="project" value="UniProtKB-KW"/>
</dbReference>
<proteinExistence type="predicted"/>